<name>A0A0H1R7L4_9EURY</name>
<dbReference type="Pfam" id="PF13646">
    <property type="entry name" value="HEAT_2"/>
    <property type="match status" value="1"/>
</dbReference>
<dbReference type="STRING" id="1550566.SZ63_06510"/>
<dbReference type="OrthoDB" id="107836at2157"/>
<dbReference type="InterPro" id="IPR004155">
    <property type="entry name" value="PBS_lyase_HEAT"/>
</dbReference>
<dbReference type="GO" id="GO:0016491">
    <property type="term" value="F:oxidoreductase activity"/>
    <property type="evidence" value="ECO:0007669"/>
    <property type="project" value="TreeGrafter"/>
</dbReference>
<dbReference type="SMART" id="SM00567">
    <property type="entry name" value="EZ_HEAT"/>
    <property type="match status" value="2"/>
</dbReference>
<dbReference type="InterPro" id="IPR000225">
    <property type="entry name" value="Armadillo"/>
</dbReference>
<dbReference type="InterPro" id="IPR011989">
    <property type="entry name" value="ARM-like"/>
</dbReference>
<dbReference type="SUPFAM" id="SSF48371">
    <property type="entry name" value="ARM repeat"/>
    <property type="match status" value="1"/>
</dbReference>
<dbReference type="RefSeq" id="WP_048182875.1">
    <property type="nucleotide sequence ID" value="NZ_JXOJ01000002.1"/>
</dbReference>
<dbReference type="PATRIC" id="fig|1550566.3.peg.1412"/>
<reference evidence="1 2" key="1">
    <citation type="journal article" date="2015" name="Int. J. Syst. Evol. Microbiol.">
        <title>Methanoculleus sediminis sp. nov., a methanogen from sediments near a submarine mud volcano.</title>
        <authorList>
            <person name="Chen S.C."/>
            <person name="Chen M.F."/>
            <person name="Lai M.C."/>
            <person name="Weng C.Y."/>
            <person name="Wu S.Y."/>
            <person name="Lin S."/>
            <person name="Yang T.F."/>
            <person name="Chen P.C."/>
        </authorList>
    </citation>
    <scope>NUCLEOTIDE SEQUENCE [LARGE SCALE GENOMIC DNA]</scope>
    <source>
        <strain evidence="1 2">S3Fa</strain>
    </source>
</reference>
<evidence type="ECO:0000313" key="1">
    <source>
        <dbReference type="EMBL" id="KLK88642.1"/>
    </source>
</evidence>
<gene>
    <name evidence="1" type="ORF">SZ63_06510</name>
</gene>
<accession>A0A0H1R7L4</accession>
<dbReference type="Gene3D" id="1.25.10.10">
    <property type="entry name" value="Leucine-rich Repeat Variant"/>
    <property type="match status" value="1"/>
</dbReference>
<dbReference type="GO" id="GO:0016829">
    <property type="term" value="F:lyase activity"/>
    <property type="evidence" value="ECO:0007669"/>
    <property type="project" value="UniProtKB-KW"/>
</dbReference>
<dbReference type="PANTHER" id="PTHR12697:SF38">
    <property type="entry name" value="PBS LYASE HEAT DOMAIN PROTEIN REPEAT-CONTAINING PROTEIN"/>
    <property type="match status" value="1"/>
</dbReference>
<dbReference type="PROSITE" id="PS50176">
    <property type="entry name" value="ARM_REPEAT"/>
    <property type="match status" value="1"/>
</dbReference>
<organism evidence="1 2">
    <name type="scientific">Methanoculleus sediminis</name>
    <dbReference type="NCBI Taxonomy" id="1550566"/>
    <lineage>
        <taxon>Archaea</taxon>
        <taxon>Methanobacteriati</taxon>
        <taxon>Methanobacteriota</taxon>
        <taxon>Stenosarchaea group</taxon>
        <taxon>Methanomicrobia</taxon>
        <taxon>Methanomicrobiales</taxon>
        <taxon>Methanomicrobiaceae</taxon>
        <taxon>Methanoculleus</taxon>
    </lineage>
</organism>
<proteinExistence type="predicted"/>
<dbReference type="AlphaFoldDB" id="A0A0H1R7L4"/>
<sequence>MTAGPGALIRTLRGGETADRLAAAAELAALGPAALPPLLCALDDPDPRLRMWAAYTLGMIGDAGAIPALVQALEDADPGVARWAAAALRRIRDAACGSGCRFC</sequence>
<evidence type="ECO:0000313" key="2">
    <source>
        <dbReference type="Proteomes" id="UP000035301"/>
    </source>
</evidence>
<dbReference type="EMBL" id="JXOJ01000002">
    <property type="protein sequence ID" value="KLK88642.1"/>
    <property type="molecule type" value="Genomic_DNA"/>
</dbReference>
<comment type="caution">
    <text evidence="1">The sequence shown here is derived from an EMBL/GenBank/DDBJ whole genome shotgun (WGS) entry which is preliminary data.</text>
</comment>
<protein>
    <submittedName>
        <fullName evidence="1">PBS lyase</fullName>
    </submittedName>
</protein>
<keyword evidence="2" id="KW-1185">Reference proteome</keyword>
<keyword evidence="1" id="KW-0456">Lyase</keyword>
<dbReference type="InterPro" id="IPR016024">
    <property type="entry name" value="ARM-type_fold"/>
</dbReference>
<dbReference type="Proteomes" id="UP000035301">
    <property type="component" value="Unassembled WGS sequence"/>
</dbReference>
<dbReference type="PANTHER" id="PTHR12697">
    <property type="entry name" value="PBS LYASE HEAT-LIKE PROTEIN"/>
    <property type="match status" value="1"/>
</dbReference>